<evidence type="ECO:0000313" key="9">
    <source>
        <dbReference type="EMBL" id="ANS79315.1"/>
    </source>
</evidence>
<sequence>MSVNLTLVLVASVLVGAGAYLFLSRSLIRALMGFLLMGNGVNLFFVIGSGPPGSPPIVGAEDGGPMADPIPQALVLTAIVITLAMTAFVLALAHRSWQVARDDLVPDDTESARIHARSEAEDGDEEAYDETDDTTGEEAR</sequence>
<reference evidence="9 10" key="1">
    <citation type="submission" date="2016-03" db="EMBL/GenBank/DDBJ databases">
        <title>Shallow-sea hydrothermal system.</title>
        <authorList>
            <person name="Tang K."/>
        </authorList>
    </citation>
    <scope>NUCLEOTIDE SEQUENCE [LARGE SCALE GENOMIC DNA]</scope>
    <source>
        <strain evidence="9 10">JLT9</strain>
    </source>
</reference>
<keyword evidence="5 8" id="KW-1133">Transmembrane helix</keyword>
<dbReference type="NCBIfam" id="NF005929">
    <property type="entry name" value="PRK07946.1"/>
    <property type="match status" value="1"/>
</dbReference>
<feature type="region of interest" description="Disordered" evidence="7">
    <location>
        <begin position="106"/>
        <end position="140"/>
    </location>
</feature>
<keyword evidence="3" id="KW-1003">Cell membrane</keyword>
<evidence type="ECO:0000313" key="10">
    <source>
        <dbReference type="Proteomes" id="UP000092482"/>
    </source>
</evidence>
<dbReference type="Proteomes" id="UP000092482">
    <property type="component" value="Chromosome"/>
</dbReference>
<dbReference type="PANTHER" id="PTHR34583">
    <property type="entry name" value="ANTIPORTER SUBUNIT MNHC2-RELATED"/>
    <property type="match status" value="1"/>
</dbReference>
<dbReference type="EMBL" id="CP014989">
    <property type="protein sequence ID" value="ANS79315.1"/>
    <property type="molecule type" value="Genomic_DNA"/>
</dbReference>
<dbReference type="KEGG" id="serj:SGUI_1919"/>
<evidence type="ECO:0000256" key="4">
    <source>
        <dbReference type="ARBA" id="ARBA00022692"/>
    </source>
</evidence>
<accession>A0A1B1ND79</accession>
<gene>
    <name evidence="9" type="ORF">SGUI_1919</name>
</gene>
<evidence type="ECO:0000256" key="8">
    <source>
        <dbReference type="SAM" id="Phobius"/>
    </source>
</evidence>
<keyword evidence="10" id="KW-1185">Reference proteome</keyword>
<dbReference type="AlphaFoldDB" id="A0A1B1ND79"/>
<dbReference type="PATRIC" id="fig|1758689.4.peg.1984"/>
<evidence type="ECO:0000256" key="1">
    <source>
        <dbReference type="ARBA" id="ARBA00004651"/>
    </source>
</evidence>
<dbReference type="Gene3D" id="1.10.287.3510">
    <property type="match status" value="1"/>
</dbReference>
<comment type="similarity">
    <text evidence="2">Belongs to the CPA3 antiporters (TC 2.A.63) subunit C family.</text>
</comment>
<protein>
    <submittedName>
        <fullName evidence="9">Na(+) H(+) antiporter subunit C</fullName>
    </submittedName>
</protein>
<dbReference type="InterPro" id="IPR050601">
    <property type="entry name" value="CPA3_antiporter_subunitC"/>
</dbReference>
<proteinExistence type="inferred from homology"/>
<dbReference type="GO" id="GO:0005886">
    <property type="term" value="C:plasma membrane"/>
    <property type="evidence" value="ECO:0007669"/>
    <property type="project" value="UniProtKB-SubCell"/>
</dbReference>
<evidence type="ECO:0000256" key="7">
    <source>
        <dbReference type="SAM" id="MobiDB-lite"/>
    </source>
</evidence>
<dbReference type="STRING" id="1758689.SGUI_1919"/>
<dbReference type="PANTHER" id="PTHR34583:SF2">
    <property type="entry name" value="ANTIPORTER SUBUNIT MNHC2-RELATED"/>
    <property type="match status" value="1"/>
</dbReference>
<organism evidence="9 10">
    <name type="scientific">Serinicoccus hydrothermalis</name>
    <dbReference type="NCBI Taxonomy" id="1758689"/>
    <lineage>
        <taxon>Bacteria</taxon>
        <taxon>Bacillati</taxon>
        <taxon>Actinomycetota</taxon>
        <taxon>Actinomycetes</taxon>
        <taxon>Micrococcales</taxon>
        <taxon>Ornithinimicrobiaceae</taxon>
        <taxon>Serinicoccus</taxon>
    </lineage>
</organism>
<evidence type="ECO:0000256" key="3">
    <source>
        <dbReference type="ARBA" id="ARBA00022475"/>
    </source>
</evidence>
<evidence type="ECO:0000256" key="6">
    <source>
        <dbReference type="ARBA" id="ARBA00023136"/>
    </source>
</evidence>
<dbReference type="Pfam" id="PF00420">
    <property type="entry name" value="Oxidored_q2"/>
    <property type="match status" value="1"/>
</dbReference>
<evidence type="ECO:0000256" key="5">
    <source>
        <dbReference type="ARBA" id="ARBA00022989"/>
    </source>
</evidence>
<name>A0A1B1ND79_9MICO</name>
<comment type="subcellular location">
    <subcellularLocation>
        <location evidence="1">Cell membrane</location>
        <topology evidence="1">Multi-pass membrane protein</topology>
    </subcellularLocation>
</comment>
<evidence type="ECO:0000256" key="2">
    <source>
        <dbReference type="ARBA" id="ARBA00010388"/>
    </source>
</evidence>
<dbReference type="OrthoDB" id="9799219at2"/>
<dbReference type="RefSeq" id="WP_066639407.1">
    <property type="nucleotide sequence ID" value="NZ_CP014989.1"/>
</dbReference>
<keyword evidence="6 8" id="KW-0472">Membrane</keyword>
<feature type="compositionally biased region" description="Basic and acidic residues" evidence="7">
    <location>
        <begin position="106"/>
        <end position="120"/>
    </location>
</feature>
<dbReference type="InterPro" id="IPR039428">
    <property type="entry name" value="NUOK/Mnh_C1-like"/>
</dbReference>
<feature type="transmembrane region" description="Helical" evidence="8">
    <location>
        <begin position="30"/>
        <end position="50"/>
    </location>
</feature>
<keyword evidence="4 8" id="KW-0812">Transmembrane</keyword>
<feature type="transmembrane region" description="Helical" evidence="8">
    <location>
        <begin position="6"/>
        <end position="23"/>
    </location>
</feature>
<feature type="transmembrane region" description="Helical" evidence="8">
    <location>
        <begin position="70"/>
        <end position="93"/>
    </location>
</feature>
<feature type="compositionally biased region" description="Acidic residues" evidence="7">
    <location>
        <begin position="121"/>
        <end position="140"/>
    </location>
</feature>